<gene>
    <name evidence="2" type="ORF">LtaPh_0809951</name>
</gene>
<dbReference type="OrthoDB" id="267217at2759"/>
<comment type="caution">
    <text evidence="2">The sequence shown here is derived from an EMBL/GenBank/DDBJ whole genome shotgun (WGS) entry which is preliminary data.</text>
</comment>
<dbReference type="VEuPathDB" id="TriTrypDB:LtaPh_0809951"/>
<feature type="region of interest" description="Disordered" evidence="1">
    <location>
        <begin position="32"/>
        <end position="60"/>
    </location>
</feature>
<reference evidence="2" key="1">
    <citation type="submission" date="2019-11" db="EMBL/GenBank/DDBJ databases">
        <title>Leishmania tarentolae CDS.</title>
        <authorList>
            <person name="Goto Y."/>
            <person name="Yamagishi J."/>
        </authorList>
    </citation>
    <scope>NUCLEOTIDE SEQUENCE [LARGE SCALE GENOMIC DNA]</scope>
    <source>
        <strain evidence="2">Parrot Tar II</strain>
    </source>
</reference>
<proteinExistence type="predicted"/>
<keyword evidence="3" id="KW-1185">Reference proteome</keyword>
<name>A0A640K9J4_LEITA</name>
<evidence type="ECO:0000313" key="2">
    <source>
        <dbReference type="EMBL" id="GET86233.1"/>
    </source>
</evidence>
<protein>
    <submittedName>
        <fullName evidence="2">Uncharacterized protein</fullName>
    </submittedName>
</protein>
<dbReference type="EMBL" id="BLBS01000009">
    <property type="protein sequence ID" value="GET86233.1"/>
    <property type="molecule type" value="Genomic_DNA"/>
</dbReference>
<organism evidence="2 3">
    <name type="scientific">Leishmania tarentolae</name>
    <name type="common">Sauroleishmania tarentolae</name>
    <dbReference type="NCBI Taxonomy" id="5689"/>
    <lineage>
        <taxon>Eukaryota</taxon>
        <taxon>Discoba</taxon>
        <taxon>Euglenozoa</taxon>
        <taxon>Kinetoplastea</taxon>
        <taxon>Metakinetoplastina</taxon>
        <taxon>Trypanosomatida</taxon>
        <taxon>Trypanosomatidae</taxon>
        <taxon>Leishmaniinae</taxon>
        <taxon>Leishmania</taxon>
        <taxon>lizard Leishmania</taxon>
    </lineage>
</organism>
<evidence type="ECO:0000256" key="1">
    <source>
        <dbReference type="SAM" id="MobiDB-lite"/>
    </source>
</evidence>
<accession>A0A640K9J4</accession>
<sequence>MCASALRCRPRPRSPSACPRLLWRRHKRGERTRLDHPCPTPSPSCLPPSSLSPTPIAGEERHREQQHCTEAARDFPSPLFSWAPLPLACACDMPLPLTSLTGAIAPPCAVPDIPTACTAVASGSSGRTDCYVIVWVEGRERPVYACTAPLPSSEPSASSSSVASAGVAAVPAVNVVTLRRFFAALALLSSSPPTVSAGNDGHDVVLSCAAAFTRETTPVLHATLPLGLVGAFGASPPYYYVAVLAPATAVVVGSHLLAWLAWSVMAALHPRSWATVASPAGQVCGTALLSLAADAPTLGSRLALYGAAELERTRAGATAMEDYGAREVLADSAGESSLPALLKEFERSSDSPVSVAIGALLRMCWAPFTASHATRAASLRISLAGYFTLPLSSCLGASSSGASRLAPTLCPCSADCREALCFLASFCNHRVPELQQASSADAAPLVVLPFGGSGGAGALIAASIGCVHPHGVLYQAVLVHGEHPPRGGADNCAAAYVHYLASSDVAACGTPWHPDALRSVWA</sequence>
<dbReference type="AlphaFoldDB" id="A0A640K9J4"/>
<evidence type="ECO:0000313" key="3">
    <source>
        <dbReference type="Proteomes" id="UP000419144"/>
    </source>
</evidence>
<dbReference type="Proteomes" id="UP000419144">
    <property type="component" value="Unassembled WGS sequence"/>
</dbReference>